<dbReference type="GO" id="GO:0005509">
    <property type="term" value="F:calcium ion binding"/>
    <property type="evidence" value="ECO:0007669"/>
    <property type="project" value="InterPro"/>
</dbReference>
<evidence type="ECO:0000256" key="7">
    <source>
        <dbReference type="ARBA" id="ARBA00022840"/>
    </source>
</evidence>
<name>A0A2P6V270_9CHLO</name>
<dbReference type="SMART" id="SM00054">
    <property type="entry name" value="EFh"/>
    <property type="match status" value="4"/>
</dbReference>
<keyword evidence="7" id="KW-0067">ATP-binding</keyword>
<accession>A0A2P6V270</accession>
<dbReference type="PROSITE" id="PS00108">
    <property type="entry name" value="PROTEIN_KINASE_ST"/>
    <property type="match status" value="1"/>
</dbReference>
<keyword evidence="2" id="KW-0808">Transferase</keyword>
<evidence type="ECO:0000259" key="9">
    <source>
        <dbReference type="PROSITE" id="PS50222"/>
    </source>
</evidence>
<dbReference type="FunFam" id="1.10.238.10:FF:000003">
    <property type="entry name" value="Calmodulin A"/>
    <property type="match status" value="1"/>
</dbReference>
<feature type="domain" description="Protein kinase" evidence="8">
    <location>
        <begin position="1"/>
        <end position="151"/>
    </location>
</feature>
<protein>
    <submittedName>
        <fullName evidence="10">Calcium-dependent kinase</fullName>
    </submittedName>
</protein>
<evidence type="ECO:0000256" key="2">
    <source>
        <dbReference type="ARBA" id="ARBA00022679"/>
    </source>
</evidence>
<dbReference type="InterPro" id="IPR050205">
    <property type="entry name" value="CDPK_Ser/Thr_kinases"/>
</dbReference>
<dbReference type="SMART" id="SM00220">
    <property type="entry name" value="S_TKc"/>
    <property type="match status" value="1"/>
</dbReference>
<keyword evidence="5 10" id="KW-0418">Kinase</keyword>
<keyword evidence="1" id="KW-0723">Serine/threonine-protein kinase</keyword>
<evidence type="ECO:0000256" key="4">
    <source>
        <dbReference type="ARBA" id="ARBA00022741"/>
    </source>
</evidence>
<dbReference type="InterPro" id="IPR000719">
    <property type="entry name" value="Prot_kinase_dom"/>
</dbReference>
<dbReference type="PANTHER" id="PTHR24349">
    <property type="entry name" value="SERINE/THREONINE-PROTEIN KINASE"/>
    <property type="match status" value="1"/>
</dbReference>
<feature type="domain" description="EF-hand" evidence="9">
    <location>
        <begin position="266"/>
        <end position="301"/>
    </location>
</feature>
<dbReference type="FunFam" id="1.10.510.10:FF:001864">
    <property type="entry name" value="Calcium-dependent protein kinase SK5"/>
    <property type="match status" value="1"/>
</dbReference>
<dbReference type="InterPro" id="IPR011992">
    <property type="entry name" value="EF-hand-dom_pair"/>
</dbReference>
<feature type="domain" description="EF-hand" evidence="9">
    <location>
        <begin position="304"/>
        <end position="339"/>
    </location>
</feature>
<evidence type="ECO:0000313" key="11">
    <source>
        <dbReference type="Proteomes" id="UP000239649"/>
    </source>
</evidence>
<comment type="caution">
    <text evidence="10">The sequence shown here is derived from an EMBL/GenBank/DDBJ whole genome shotgun (WGS) entry which is preliminary data.</text>
</comment>
<dbReference type="Gene3D" id="1.10.510.10">
    <property type="entry name" value="Transferase(Phosphotransferase) domain 1"/>
    <property type="match status" value="1"/>
</dbReference>
<evidence type="ECO:0000256" key="1">
    <source>
        <dbReference type="ARBA" id="ARBA00022527"/>
    </source>
</evidence>
<dbReference type="GO" id="GO:0004674">
    <property type="term" value="F:protein serine/threonine kinase activity"/>
    <property type="evidence" value="ECO:0007669"/>
    <property type="project" value="UniProtKB-KW"/>
</dbReference>
<dbReference type="Gene3D" id="1.10.238.10">
    <property type="entry name" value="EF-hand"/>
    <property type="match status" value="1"/>
</dbReference>
<dbReference type="STRING" id="554055.A0A2P6V270"/>
<organism evidence="10 11">
    <name type="scientific">Micractinium conductrix</name>
    <dbReference type="NCBI Taxonomy" id="554055"/>
    <lineage>
        <taxon>Eukaryota</taxon>
        <taxon>Viridiplantae</taxon>
        <taxon>Chlorophyta</taxon>
        <taxon>core chlorophytes</taxon>
        <taxon>Trebouxiophyceae</taxon>
        <taxon>Chlorellales</taxon>
        <taxon>Chlorellaceae</taxon>
        <taxon>Chlorella clade</taxon>
        <taxon>Micractinium</taxon>
    </lineage>
</organism>
<dbReference type="AlphaFoldDB" id="A0A2P6V270"/>
<dbReference type="SUPFAM" id="SSF47473">
    <property type="entry name" value="EF-hand"/>
    <property type="match status" value="1"/>
</dbReference>
<proteinExistence type="predicted"/>
<evidence type="ECO:0000256" key="6">
    <source>
        <dbReference type="ARBA" id="ARBA00022837"/>
    </source>
</evidence>
<evidence type="ECO:0000256" key="3">
    <source>
        <dbReference type="ARBA" id="ARBA00022737"/>
    </source>
</evidence>
<evidence type="ECO:0000259" key="8">
    <source>
        <dbReference type="PROSITE" id="PS50011"/>
    </source>
</evidence>
<dbReference type="InterPro" id="IPR018247">
    <property type="entry name" value="EF_Hand_1_Ca_BS"/>
</dbReference>
<dbReference type="PROSITE" id="PS00018">
    <property type="entry name" value="EF_HAND_1"/>
    <property type="match status" value="4"/>
</dbReference>
<dbReference type="Proteomes" id="UP000239649">
    <property type="component" value="Unassembled WGS sequence"/>
</dbReference>
<dbReference type="OrthoDB" id="40902at2759"/>
<dbReference type="PROSITE" id="PS50222">
    <property type="entry name" value="EF_HAND_2"/>
    <property type="match status" value="4"/>
</dbReference>
<keyword evidence="11" id="KW-1185">Reference proteome</keyword>
<dbReference type="InterPro" id="IPR008271">
    <property type="entry name" value="Ser/Thr_kinase_AS"/>
</dbReference>
<dbReference type="InterPro" id="IPR002048">
    <property type="entry name" value="EF_hand_dom"/>
</dbReference>
<dbReference type="SUPFAM" id="SSF56112">
    <property type="entry name" value="Protein kinase-like (PK-like)"/>
    <property type="match status" value="1"/>
</dbReference>
<evidence type="ECO:0000313" key="10">
    <source>
        <dbReference type="EMBL" id="PSC68183.1"/>
    </source>
</evidence>
<dbReference type="GO" id="GO:0005524">
    <property type="term" value="F:ATP binding"/>
    <property type="evidence" value="ECO:0007669"/>
    <property type="project" value="UniProtKB-KW"/>
</dbReference>
<feature type="domain" description="EF-hand" evidence="9">
    <location>
        <begin position="194"/>
        <end position="229"/>
    </location>
</feature>
<gene>
    <name evidence="10" type="ORF">C2E20_8157</name>
</gene>
<dbReference type="PROSITE" id="PS50011">
    <property type="entry name" value="PROTEIN_KINASE_DOM"/>
    <property type="match status" value="1"/>
</dbReference>
<evidence type="ECO:0000256" key="5">
    <source>
        <dbReference type="ARBA" id="ARBA00022777"/>
    </source>
</evidence>
<dbReference type="Pfam" id="PF00069">
    <property type="entry name" value="Pkinase"/>
    <property type="match status" value="1"/>
</dbReference>
<dbReference type="InterPro" id="IPR011009">
    <property type="entry name" value="Kinase-like_dom_sf"/>
</dbReference>
<dbReference type="Pfam" id="PF13499">
    <property type="entry name" value="EF-hand_7"/>
    <property type="match status" value="2"/>
</dbReference>
<keyword evidence="3" id="KW-0677">Repeat</keyword>
<dbReference type="EMBL" id="LHPF02000040">
    <property type="protein sequence ID" value="PSC68183.1"/>
    <property type="molecule type" value="Genomic_DNA"/>
</dbReference>
<sequence length="369" mass="40473">MVRVVAHCHGLGVMHRDLKPENFLLASKADNAPIKCTDFGLSVFFKPGQKFREVVGSAYYVAPEVLKQNYSVEADIWSCGVILYILLSGVPPFWGETEKAIFKSILESQLDLKSDPWPKISADAKDCVSRMLEPNPAKRATADEILQHPWMRENGVASDKPLDNVILNRMTAFAANNKLKRQAMKVIASAMPADEIAGLREIFKSIDADSSGTITADELRAALQEKGSLLKQEELEGLLTLIDQDANGTIDYEEFIAATLSQHQLEKQENMRAAFAHFDTDGSGTISRDELREALRASFAGSVDSEVEIEKIIAESDKNGDGQIDYNEFVELMTGKAATEAQAGLVGVKLESRGTMNAYKAAHNLMGGM</sequence>
<keyword evidence="4" id="KW-0547">Nucleotide-binding</keyword>
<reference evidence="10 11" key="1">
    <citation type="journal article" date="2018" name="Plant J.">
        <title>Genome sequences of Chlorella sorokiniana UTEX 1602 and Micractinium conductrix SAG 241.80: implications to maltose excretion by a green alga.</title>
        <authorList>
            <person name="Arriola M.B."/>
            <person name="Velmurugan N."/>
            <person name="Zhang Y."/>
            <person name="Plunkett M.H."/>
            <person name="Hondzo H."/>
            <person name="Barney B.M."/>
        </authorList>
    </citation>
    <scope>NUCLEOTIDE SEQUENCE [LARGE SCALE GENOMIC DNA]</scope>
    <source>
        <strain evidence="10 11">SAG 241.80</strain>
    </source>
</reference>
<keyword evidence="6" id="KW-0106">Calcium</keyword>
<feature type="domain" description="EF-hand" evidence="9">
    <location>
        <begin position="230"/>
        <end position="265"/>
    </location>
</feature>